<feature type="active site" description="Proton acceptor" evidence="1">
    <location>
        <position position="87"/>
    </location>
</feature>
<evidence type="ECO:0000256" key="2">
    <source>
        <dbReference type="PIRSR" id="PIRSR000705-3"/>
    </source>
</evidence>
<keyword evidence="5" id="KW-1185">Reference proteome</keyword>
<dbReference type="InterPro" id="IPR050566">
    <property type="entry name" value="Deoxyribonucleoside_kinase"/>
</dbReference>
<organism evidence="4 5">
    <name type="scientific">Noviherbaspirillum galbum</name>
    <dbReference type="NCBI Taxonomy" id="2709383"/>
    <lineage>
        <taxon>Bacteria</taxon>
        <taxon>Pseudomonadati</taxon>
        <taxon>Pseudomonadota</taxon>
        <taxon>Betaproteobacteria</taxon>
        <taxon>Burkholderiales</taxon>
        <taxon>Oxalobacteraceae</taxon>
        <taxon>Noviherbaspirillum</taxon>
    </lineage>
</organism>
<dbReference type="GO" id="GO:0005737">
    <property type="term" value="C:cytoplasm"/>
    <property type="evidence" value="ECO:0007669"/>
    <property type="project" value="TreeGrafter"/>
</dbReference>
<evidence type="ECO:0000313" key="5">
    <source>
        <dbReference type="Proteomes" id="UP000482155"/>
    </source>
</evidence>
<dbReference type="SUPFAM" id="SSF52540">
    <property type="entry name" value="P-loop containing nucleoside triphosphate hydrolases"/>
    <property type="match status" value="1"/>
</dbReference>
<dbReference type="PIRSF" id="PIRSF000705">
    <property type="entry name" value="DNK"/>
    <property type="match status" value="1"/>
</dbReference>
<keyword evidence="4" id="KW-0808">Transferase</keyword>
<dbReference type="GO" id="GO:0019136">
    <property type="term" value="F:deoxynucleoside kinase activity"/>
    <property type="evidence" value="ECO:0007669"/>
    <property type="project" value="InterPro"/>
</dbReference>
<feature type="domain" description="Deoxynucleoside kinase" evidence="3">
    <location>
        <begin position="9"/>
        <end position="191"/>
    </location>
</feature>
<dbReference type="InterPro" id="IPR031314">
    <property type="entry name" value="DNK_dom"/>
</dbReference>
<sequence>MSIDKYKYIVVEGPIGVGKTTLARKLGDSLSSQMLLEMPQDNPFLERFYRDPPRYALPTQMFFLFQRMNQLRDLAQTDLFSTRVISDFLLDKDPLFARLTLGDDELHLYQQLYEHLRPQAPVPDLVIYLQAAPETLVDRVRKRGVPMEAGLSEVYLHQLCESYSRFFYHYDAAPVLIVNTEHLNPIDRDADFNLLLGRIANMRGKREFFNLGE</sequence>
<keyword evidence="2" id="KW-0547">Nucleotide-binding</keyword>
<accession>A0A6B3SQM2</accession>
<dbReference type="EMBL" id="JAAIVB010000014">
    <property type="protein sequence ID" value="NEX60712.1"/>
    <property type="molecule type" value="Genomic_DNA"/>
</dbReference>
<dbReference type="Gene3D" id="3.40.50.300">
    <property type="entry name" value="P-loop containing nucleotide triphosphate hydrolases"/>
    <property type="match status" value="1"/>
</dbReference>
<name>A0A6B3SQM2_9BURK</name>
<comment type="caution">
    <text evidence="4">The sequence shown here is derived from an EMBL/GenBank/DDBJ whole genome shotgun (WGS) entry which is preliminary data.</text>
</comment>
<dbReference type="InterPro" id="IPR002624">
    <property type="entry name" value="DCK/DGK"/>
</dbReference>
<dbReference type="InterPro" id="IPR027417">
    <property type="entry name" value="P-loop_NTPase"/>
</dbReference>
<dbReference type="AlphaFoldDB" id="A0A6B3SQM2"/>
<gene>
    <name evidence="4" type="ORF">G3574_06450</name>
</gene>
<evidence type="ECO:0000313" key="4">
    <source>
        <dbReference type="EMBL" id="NEX60712.1"/>
    </source>
</evidence>
<dbReference type="GO" id="GO:0005524">
    <property type="term" value="F:ATP binding"/>
    <property type="evidence" value="ECO:0007669"/>
    <property type="project" value="UniProtKB-KW"/>
</dbReference>
<feature type="binding site" evidence="2">
    <location>
        <begin position="139"/>
        <end position="143"/>
    </location>
    <ligand>
        <name>ATP</name>
        <dbReference type="ChEBI" id="CHEBI:30616"/>
    </ligand>
</feature>
<dbReference type="PANTHER" id="PTHR10513">
    <property type="entry name" value="DEOXYNUCLEOSIDE KINASE"/>
    <property type="match status" value="1"/>
</dbReference>
<keyword evidence="4" id="KW-0418">Kinase</keyword>
<proteinExistence type="predicted"/>
<protein>
    <submittedName>
        <fullName evidence="4">Deoxynucleoside kinase</fullName>
    </submittedName>
</protein>
<dbReference type="Pfam" id="PF01712">
    <property type="entry name" value="dNK"/>
    <property type="match status" value="1"/>
</dbReference>
<keyword evidence="2" id="KW-0067">ATP-binding</keyword>
<evidence type="ECO:0000259" key="3">
    <source>
        <dbReference type="Pfam" id="PF01712"/>
    </source>
</evidence>
<dbReference type="RefSeq" id="WP_163961221.1">
    <property type="nucleotide sequence ID" value="NZ_JAAIVB010000014.1"/>
</dbReference>
<dbReference type="CDD" id="cd01673">
    <property type="entry name" value="dNK"/>
    <property type="match status" value="1"/>
</dbReference>
<reference evidence="4 5" key="1">
    <citation type="submission" date="2020-02" db="EMBL/GenBank/DDBJ databases">
        <authorList>
            <person name="Kim M.K."/>
        </authorList>
    </citation>
    <scope>NUCLEOTIDE SEQUENCE [LARGE SCALE GENOMIC DNA]</scope>
    <source>
        <strain evidence="4 5">17J57-3</strain>
    </source>
</reference>
<dbReference type="PANTHER" id="PTHR10513:SF46">
    <property type="entry name" value="DEOXYGUANOSINE KINASE"/>
    <property type="match status" value="1"/>
</dbReference>
<feature type="binding site" evidence="2">
    <location>
        <begin position="13"/>
        <end position="21"/>
    </location>
    <ligand>
        <name>ATP</name>
        <dbReference type="ChEBI" id="CHEBI:30616"/>
    </ligand>
</feature>
<evidence type="ECO:0000256" key="1">
    <source>
        <dbReference type="PIRSR" id="PIRSR000705-1"/>
    </source>
</evidence>
<dbReference type="Proteomes" id="UP000482155">
    <property type="component" value="Unassembled WGS sequence"/>
</dbReference>